<evidence type="ECO:0000313" key="2">
    <source>
        <dbReference type="Proteomes" id="UP000184522"/>
    </source>
</evidence>
<dbReference type="RefSeq" id="WP_073085116.1">
    <property type="nucleotide sequence ID" value="NZ_FQWS01000001.1"/>
</dbReference>
<proteinExistence type="predicted"/>
<dbReference type="InterPro" id="IPR029024">
    <property type="entry name" value="TerB-like"/>
</dbReference>
<evidence type="ECO:0000313" key="1">
    <source>
        <dbReference type="EMBL" id="SHG89295.1"/>
    </source>
</evidence>
<evidence type="ECO:0008006" key="3">
    <source>
        <dbReference type="Google" id="ProtNLM"/>
    </source>
</evidence>
<dbReference type="OrthoDB" id="981083at2"/>
<protein>
    <recommendedName>
        <fullName evidence="3">Tellurite resistance protein TerB</fullName>
    </recommendedName>
</protein>
<sequence length="143" mass="16592">MSFSDLFESGFQKRNQDHFAAIVRVAMSDGIINDAEKAFLDRLATRLDINEHDYKEILKDYASHPINAPHSYNERLERLYDLARMVWADHIEGPNQVALLEKLCIGLGFNQDNVKYIADKALTLVHYEVDLDEFTEKMKNMNQ</sequence>
<dbReference type="Gene3D" id="1.10.3680.10">
    <property type="entry name" value="TerB-like"/>
    <property type="match status" value="1"/>
</dbReference>
<name>A0A1M5NIL6_9FLAO</name>
<keyword evidence="2" id="KW-1185">Reference proteome</keyword>
<reference evidence="2" key="1">
    <citation type="submission" date="2016-11" db="EMBL/GenBank/DDBJ databases">
        <authorList>
            <person name="Varghese N."/>
            <person name="Submissions S."/>
        </authorList>
    </citation>
    <scope>NUCLEOTIDE SEQUENCE [LARGE SCALE GENOMIC DNA]</scope>
    <source>
        <strain evidence="2">DSM 25330</strain>
    </source>
</reference>
<dbReference type="CDD" id="cd07177">
    <property type="entry name" value="terB_like"/>
    <property type="match status" value="1"/>
</dbReference>
<organism evidence="1 2">
    <name type="scientific">Winogradskyella jejuensis</name>
    <dbReference type="NCBI Taxonomy" id="1089305"/>
    <lineage>
        <taxon>Bacteria</taxon>
        <taxon>Pseudomonadati</taxon>
        <taxon>Bacteroidota</taxon>
        <taxon>Flavobacteriia</taxon>
        <taxon>Flavobacteriales</taxon>
        <taxon>Flavobacteriaceae</taxon>
        <taxon>Winogradskyella</taxon>
    </lineage>
</organism>
<dbReference type="Proteomes" id="UP000184522">
    <property type="component" value="Unassembled WGS sequence"/>
</dbReference>
<gene>
    <name evidence="1" type="ORF">SAMN05444148_1215</name>
</gene>
<dbReference type="AlphaFoldDB" id="A0A1M5NIL6"/>
<dbReference type="EMBL" id="FQWS01000001">
    <property type="protein sequence ID" value="SHG89295.1"/>
    <property type="molecule type" value="Genomic_DNA"/>
</dbReference>
<dbReference type="SUPFAM" id="SSF158682">
    <property type="entry name" value="TerB-like"/>
    <property type="match status" value="1"/>
</dbReference>
<accession>A0A1M5NIL6</accession>
<dbReference type="STRING" id="1089305.SAMN05444148_1215"/>